<accession>A0ABP7F9G1</accession>
<gene>
    <name evidence="1" type="ORF">GCM10022422_16440</name>
</gene>
<sequence length="58" mass="6930">MFLAYEGSADWRLFYAVIYMTNSYMTQDQLEMEFQISKIPNNWKPLIVYGKGSRLKNK</sequence>
<dbReference type="EMBL" id="BAABDT010000002">
    <property type="protein sequence ID" value="GAA3734262.1"/>
    <property type="molecule type" value="Genomic_DNA"/>
</dbReference>
<name>A0ABP7F9G1_9FLAO</name>
<evidence type="ECO:0000313" key="2">
    <source>
        <dbReference type="Proteomes" id="UP001501367"/>
    </source>
</evidence>
<keyword evidence="2" id="KW-1185">Reference proteome</keyword>
<organism evidence="1 2">
    <name type="scientific">Flavobacterium ginsengisoli</name>
    <dbReference type="NCBI Taxonomy" id="871694"/>
    <lineage>
        <taxon>Bacteria</taxon>
        <taxon>Pseudomonadati</taxon>
        <taxon>Bacteroidota</taxon>
        <taxon>Flavobacteriia</taxon>
        <taxon>Flavobacteriales</taxon>
        <taxon>Flavobacteriaceae</taxon>
        <taxon>Flavobacterium</taxon>
    </lineage>
</organism>
<comment type="caution">
    <text evidence="1">The sequence shown here is derived from an EMBL/GenBank/DDBJ whole genome shotgun (WGS) entry which is preliminary data.</text>
</comment>
<protein>
    <submittedName>
        <fullName evidence="1">Uncharacterized protein</fullName>
    </submittedName>
</protein>
<reference evidence="2" key="1">
    <citation type="journal article" date="2019" name="Int. J. Syst. Evol. Microbiol.">
        <title>The Global Catalogue of Microorganisms (GCM) 10K type strain sequencing project: providing services to taxonomists for standard genome sequencing and annotation.</title>
        <authorList>
            <consortium name="The Broad Institute Genomics Platform"/>
            <consortium name="The Broad Institute Genome Sequencing Center for Infectious Disease"/>
            <person name="Wu L."/>
            <person name="Ma J."/>
        </authorList>
    </citation>
    <scope>NUCLEOTIDE SEQUENCE [LARGE SCALE GENOMIC DNA]</scope>
    <source>
        <strain evidence="2">JCM 17336</strain>
    </source>
</reference>
<evidence type="ECO:0000313" key="1">
    <source>
        <dbReference type="EMBL" id="GAA3734262.1"/>
    </source>
</evidence>
<proteinExistence type="predicted"/>
<dbReference type="Proteomes" id="UP001501367">
    <property type="component" value="Unassembled WGS sequence"/>
</dbReference>